<name>A0A3G1B6G2_9ARCH</name>
<evidence type="ECO:0000313" key="3">
    <source>
        <dbReference type="Proteomes" id="UP000266745"/>
    </source>
</evidence>
<dbReference type="Pfam" id="PF02585">
    <property type="entry name" value="PIG-L"/>
    <property type="match status" value="1"/>
</dbReference>
<dbReference type="STRING" id="1603555.SU86_007110"/>
<proteinExistence type="predicted"/>
<organism evidence="2 3">
    <name type="scientific">Candidatus Nitrosotenuis cloacae</name>
    <dbReference type="NCBI Taxonomy" id="1603555"/>
    <lineage>
        <taxon>Archaea</taxon>
        <taxon>Nitrososphaerota</taxon>
        <taxon>Candidatus Nitrosotenuis</taxon>
    </lineage>
</organism>
<dbReference type="InterPro" id="IPR024078">
    <property type="entry name" value="LmbE-like_dom_sf"/>
</dbReference>
<keyword evidence="3" id="KW-1185">Reference proteome</keyword>
<keyword evidence="1" id="KW-0175">Coiled coil</keyword>
<gene>
    <name evidence="2" type="ORF">SU86_007110</name>
</gene>
<accession>A0A3G1B6G2</accession>
<evidence type="ECO:0000313" key="2">
    <source>
        <dbReference type="EMBL" id="AJZ76705.1"/>
    </source>
</evidence>
<evidence type="ECO:0008006" key="4">
    <source>
        <dbReference type="Google" id="ProtNLM"/>
    </source>
</evidence>
<dbReference type="AlphaFoldDB" id="A0A3G1B6G2"/>
<dbReference type="InterPro" id="IPR003737">
    <property type="entry name" value="GlcNAc_PI_deacetylase-related"/>
</dbReference>
<dbReference type="Gene3D" id="3.40.50.10320">
    <property type="entry name" value="LmbE-like"/>
    <property type="match status" value="1"/>
</dbReference>
<protein>
    <recommendedName>
        <fullName evidence="4">GlcNAc-PI de-N-acetylase</fullName>
    </recommendedName>
</protein>
<feature type="coiled-coil region" evidence="1">
    <location>
        <begin position="38"/>
        <end position="65"/>
    </location>
</feature>
<dbReference type="EMBL" id="CP011097">
    <property type="protein sequence ID" value="AJZ76705.1"/>
    <property type="molecule type" value="Genomic_DNA"/>
</dbReference>
<dbReference type="SUPFAM" id="SSF102588">
    <property type="entry name" value="LmbE-like"/>
    <property type="match status" value="1"/>
</dbReference>
<dbReference type="Proteomes" id="UP000266745">
    <property type="component" value="Chromosome"/>
</dbReference>
<evidence type="ECO:0000256" key="1">
    <source>
        <dbReference type="SAM" id="Coils"/>
    </source>
</evidence>
<reference evidence="2 3" key="1">
    <citation type="journal article" date="2016" name="Sci. Rep.">
        <title>A novel ammonia-oxidizing archaeon from wastewater treatment plant: Its enrichment, physiological and genomic characteristics.</title>
        <authorList>
            <person name="Li Y."/>
            <person name="Ding K."/>
            <person name="Wen X."/>
            <person name="Zhang B."/>
            <person name="Shen B."/>
            <person name="Yang Y."/>
        </authorList>
    </citation>
    <scope>NUCLEOTIDE SEQUENCE [LARGE SCALE GENOMIC DNA]</scope>
    <source>
        <strain evidence="2 3">SAT1</strain>
    </source>
</reference>
<sequence length="223" mass="25471">MGGTITKYVKNGHELKIIIMATGIISRRSSEYTNSTNYQINKKTMEKMEKQVSALQKDASKAAKIMGVKNIEFMDLPDNEMDKISNLEITKKIESSITDFRPDVIFTHSQNDINVDHRMLYDATITATRPHSKYQVKEVISFEVPSSTEWYFPAKFSPNMFIDISKELATKIRALSAYKTEIRNFPHPRSEKGLEVIARRWGTVSGFSAAEAFCLVRQFKNSL</sequence>
<dbReference type="KEGG" id="tah:SU86_007110"/>